<feature type="compositionally biased region" description="Low complexity" evidence="3">
    <location>
        <begin position="731"/>
        <end position="748"/>
    </location>
</feature>
<evidence type="ECO:0000259" key="4">
    <source>
        <dbReference type="PROSITE" id="PS50102"/>
    </source>
</evidence>
<feature type="compositionally biased region" description="Polar residues" evidence="3">
    <location>
        <begin position="390"/>
        <end position="450"/>
    </location>
</feature>
<feature type="compositionally biased region" description="Polar residues" evidence="3">
    <location>
        <begin position="353"/>
        <end position="380"/>
    </location>
</feature>
<dbReference type="InterPro" id="IPR050374">
    <property type="entry name" value="RRT5_SRSF_SR"/>
</dbReference>
<dbReference type="AlphaFoldDB" id="A0A8H5G2F1"/>
<dbReference type="FunFam" id="3.30.70.330:FF:000145">
    <property type="entry name" value="Putative RNP domain-containing protein"/>
    <property type="match status" value="1"/>
</dbReference>
<protein>
    <recommendedName>
        <fullName evidence="4">RRM domain-containing protein</fullName>
    </recommendedName>
</protein>
<evidence type="ECO:0000256" key="3">
    <source>
        <dbReference type="SAM" id="MobiDB-lite"/>
    </source>
</evidence>
<feature type="region of interest" description="Disordered" evidence="3">
    <location>
        <begin position="135"/>
        <end position="178"/>
    </location>
</feature>
<dbReference type="GO" id="GO:0003729">
    <property type="term" value="F:mRNA binding"/>
    <property type="evidence" value="ECO:0007669"/>
    <property type="project" value="TreeGrafter"/>
</dbReference>
<dbReference type="SUPFAM" id="SSF54928">
    <property type="entry name" value="RNA-binding domain, RBD"/>
    <property type="match status" value="2"/>
</dbReference>
<dbReference type="PANTHER" id="PTHR23003">
    <property type="entry name" value="RNA RECOGNITION MOTIF RRM DOMAIN CONTAINING PROTEIN"/>
    <property type="match status" value="1"/>
</dbReference>
<dbReference type="PROSITE" id="PS50102">
    <property type="entry name" value="RRM"/>
    <property type="match status" value="2"/>
</dbReference>
<feature type="compositionally biased region" description="Low complexity" evidence="3">
    <location>
        <begin position="147"/>
        <end position="174"/>
    </location>
</feature>
<feature type="region of interest" description="Disordered" evidence="3">
    <location>
        <begin position="694"/>
        <end position="748"/>
    </location>
</feature>
<evidence type="ECO:0000256" key="2">
    <source>
        <dbReference type="PROSITE-ProRule" id="PRU00176"/>
    </source>
</evidence>
<gene>
    <name evidence="5" type="ORF">D9756_006556</name>
</gene>
<name>A0A8H5G2F1_9AGAR</name>
<dbReference type="OrthoDB" id="1049195at2759"/>
<feature type="region of interest" description="Disordered" evidence="3">
    <location>
        <begin position="1"/>
        <end position="31"/>
    </location>
</feature>
<evidence type="ECO:0000313" key="5">
    <source>
        <dbReference type="EMBL" id="KAF5357105.1"/>
    </source>
</evidence>
<keyword evidence="6" id="KW-1185">Reference proteome</keyword>
<dbReference type="Pfam" id="PF00076">
    <property type="entry name" value="RRM_1"/>
    <property type="match status" value="2"/>
</dbReference>
<feature type="region of interest" description="Disordered" evidence="3">
    <location>
        <begin position="353"/>
        <end position="486"/>
    </location>
</feature>
<feature type="compositionally biased region" description="Low complexity" evidence="3">
    <location>
        <begin position="858"/>
        <end position="868"/>
    </location>
</feature>
<dbReference type="Proteomes" id="UP000559027">
    <property type="component" value="Unassembled WGS sequence"/>
</dbReference>
<feature type="compositionally biased region" description="Polar residues" evidence="3">
    <location>
        <begin position="787"/>
        <end position="807"/>
    </location>
</feature>
<dbReference type="EMBL" id="JAACJO010000006">
    <property type="protein sequence ID" value="KAF5357105.1"/>
    <property type="molecule type" value="Genomic_DNA"/>
</dbReference>
<dbReference type="InterPro" id="IPR000504">
    <property type="entry name" value="RRM_dom"/>
</dbReference>
<keyword evidence="1 2" id="KW-0694">RNA-binding</keyword>
<dbReference type="InterPro" id="IPR035979">
    <property type="entry name" value="RBD_domain_sf"/>
</dbReference>
<accession>A0A8H5G2F1</accession>
<dbReference type="GO" id="GO:0005634">
    <property type="term" value="C:nucleus"/>
    <property type="evidence" value="ECO:0007669"/>
    <property type="project" value="TreeGrafter"/>
</dbReference>
<dbReference type="Gene3D" id="3.30.70.330">
    <property type="match status" value="2"/>
</dbReference>
<evidence type="ECO:0000256" key="1">
    <source>
        <dbReference type="ARBA" id="ARBA00022884"/>
    </source>
</evidence>
<dbReference type="GO" id="GO:1990904">
    <property type="term" value="C:ribonucleoprotein complex"/>
    <property type="evidence" value="ECO:0007669"/>
    <property type="project" value="TreeGrafter"/>
</dbReference>
<evidence type="ECO:0000313" key="6">
    <source>
        <dbReference type="Proteomes" id="UP000559027"/>
    </source>
</evidence>
<reference evidence="5 6" key="1">
    <citation type="journal article" date="2020" name="ISME J.">
        <title>Uncovering the hidden diversity of litter-decomposition mechanisms in mushroom-forming fungi.</title>
        <authorList>
            <person name="Floudas D."/>
            <person name="Bentzer J."/>
            <person name="Ahren D."/>
            <person name="Johansson T."/>
            <person name="Persson P."/>
            <person name="Tunlid A."/>
        </authorList>
    </citation>
    <scope>NUCLEOTIDE SEQUENCE [LARGE SCALE GENOMIC DNA]</scope>
    <source>
        <strain evidence="5 6">CBS 146.42</strain>
    </source>
</reference>
<dbReference type="PANTHER" id="PTHR23003:SF64">
    <property type="entry name" value="RRM DOMAIN-CONTAINING PROTEIN"/>
    <property type="match status" value="1"/>
</dbReference>
<feature type="region of interest" description="Disordered" evidence="3">
    <location>
        <begin position="763"/>
        <end position="868"/>
    </location>
</feature>
<dbReference type="SMART" id="SM00360">
    <property type="entry name" value="RRM"/>
    <property type="match status" value="2"/>
</dbReference>
<sequence>MDPPQSQPLVSRPTSVHPKSPSPPPPPSNDDIEAVIQMATSARQTPDGRSVPIKDTRTQLFLPYRVRWQDLKDLFRRAGTVLRADVSLGPDNRSRGYGTVLLATAEDAGRAIDMFHGYSWQTRILEVRPDRLPPDFDNPLPASAPNSLHPPTSFSTPSSTSLSSPLASATHLTSPSHSARTLSEDLDFSSLFGSEGPNSSSYTCRNLFVGNLPFHCQWQDLKDLFRQAGTIIRADVALGPDGRSRGFGTVVFATEQDAERAVKMFNGYEYNGRALKVHFDRYSHLSHSSASPTHATFQQAMSAANISQPSFTTTMSTRPNHITLPLGYHSDFLPSGPSSPYDLYHTTVPLFSHPSQSTQQVQPLSRSQPQPHESASSQHPQNDESRSSSDVDSITAKLASTSISTKSGLTSPLQSHQSTQLNNNRSSAATSGSSFDENTHQPGQSQSQVQRPDATPNTPPHGQHPHHPGPISLPPPTLTFLAPHTLSPLHHPGMPVTISPLQHPSMGSPLHHPSTYASHQQMTPLGLPPITPSMPPFIFHPVPAPASPGAAVHTPSAHMPMFGPPTFSPAVAMSPGAFWGRPGHQNPNPFINPAVGAPVHVHSPGATRKAPGTGTANAGGEGGGGGVATGMGVNINVNLNLSMNIGGSAYFYAPPAPGRVEPSGYFDPAYFPPGSSHSAGGLGPSRLAREILKEEDDQGESDATQDAGEDMPSTDTSPTNDEDVDDLIGRTTSQHSNSGTNTTNTFTEATSWYNSEDSGDEYTGYACESGNIVGPNSRRASGKHTGSRSVGTTTTASGSDAESMSGATGTGFLDGGRRIISRTHSMSGGSKPLFLGSLQSGSDSDPPTRKGSGWPTPLGLSLSQQGQQ</sequence>
<feature type="domain" description="RRM" evidence="4">
    <location>
        <begin position="205"/>
        <end position="282"/>
    </location>
</feature>
<dbReference type="InterPro" id="IPR012677">
    <property type="entry name" value="Nucleotide-bd_a/b_plait_sf"/>
</dbReference>
<dbReference type="GO" id="GO:0005737">
    <property type="term" value="C:cytoplasm"/>
    <property type="evidence" value="ECO:0007669"/>
    <property type="project" value="TreeGrafter"/>
</dbReference>
<organism evidence="5 6">
    <name type="scientific">Leucocoprinus leucothites</name>
    <dbReference type="NCBI Taxonomy" id="201217"/>
    <lineage>
        <taxon>Eukaryota</taxon>
        <taxon>Fungi</taxon>
        <taxon>Dikarya</taxon>
        <taxon>Basidiomycota</taxon>
        <taxon>Agaricomycotina</taxon>
        <taxon>Agaricomycetes</taxon>
        <taxon>Agaricomycetidae</taxon>
        <taxon>Agaricales</taxon>
        <taxon>Agaricineae</taxon>
        <taxon>Agaricaceae</taxon>
        <taxon>Leucocoprinus</taxon>
    </lineage>
</organism>
<feature type="domain" description="RRM" evidence="4">
    <location>
        <begin position="62"/>
        <end position="132"/>
    </location>
</feature>
<comment type="caution">
    <text evidence="5">The sequence shown here is derived from an EMBL/GenBank/DDBJ whole genome shotgun (WGS) entry which is preliminary data.</text>
</comment>
<proteinExistence type="predicted"/>